<dbReference type="InterPro" id="IPR001293">
    <property type="entry name" value="Znf_TRAF"/>
</dbReference>
<dbReference type="Gene3D" id="2.60.210.10">
    <property type="entry name" value="Apoptosis, Tumor Necrosis Factor Receptor Associated Protein 2, Chain A"/>
    <property type="match status" value="1"/>
</dbReference>
<dbReference type="InterPro" id="IPR002083">
    <property type="entry name" value="MATH/TRAF_dom"/>
</dbReference>
<dbReference type="InterPro" id="IPR013083">
    <property type="entry name" value="Znf_RING/FYVE/PHD"/>
</dbReference>
<sequence>HREIHPTFGYEDDFLKAVDQDCQYPICHLPLREPFQTRCDHRCCKECIDERIEGAINSSSNIVCSEIVLFKDVFPDTATERKILSMAVRCPSEGCEWIGELKNREDHLRECPMFRVACHNYCVLLITRGTVLTHVRDECPLAIVSCPYAGMGCEATVSRQAMESHLNTAMNLHLNLACVRFQKTIVELVETRSQLQATRLQLERTKEELDTTTFVWKIDGFGGIFRQAMAGRNQTINSDPFYTKNGTGRYGYKLKVRISPNDQRTNQLSVFIIVMKGEYDAILPWPFTKKVKFTLIDQQADLDQRRNETAELFEQNISNFARPVTDENRGRGIVNFISHQALFTRRYIVDDTLFLQVDISKPSN</sequence>
<keyword evidence="2" id="KW-0963">Cytoplasm</keyword>
<evidence type="ECO:0000259" key="10">
    <source>
        <dbReference type="PROSITE" id="PS50145"/>
    </source>
</evidence>
<dbReference type="EMBL" id="CALNXJ010000023">
    <property type="protein sequence ID" value="CAH3128139.1"/>
    <property type="molecule type" value="Genomic_DNA"/>
</dbReference>
<evidence type="ECO:0008006" key="13">
    <source>
        <dbReference type="Google" id="ProtNLM"/>
    </source>
</evidence>
<dbReference type="PIRSF" id="PIRSF015614">
    <property type="entry name" value="TRAF"/>
    <property type="match status" value="1"/>
</dbReference>
<accession>A0AAU9WWW7</accession>
<evidence type="ECO:0000259" key="9">
    <source>
        <dbReference type="PROSITE" id="PS50144"/>
    </source>
</evidence>
<dbReference type="GO" id="GO:0005737">
    <property type="term" value="C:cytoplasm"/>
    <property type="evidence" value="ECO:0007669"/>
    <property type="project" value="UniProtKB-SubCell"/>
</dbReference>
<evidence type="ECO:0000313" key="12">
    <source>
        <dbReference type="Proteomes" id="UP001159428"/>
    </source>
</evidence>
<dbReference type="PANTHER" id="PTHR10131:SF94">
    <property type="entry name" value="TNF RECEPTOR-ASSOCIATED FACTOR 4"/>
    <property type="match status" value="1"/>
</dbReference>
<dbReference type="SUPFAM" id="SSF49599">
    <property type="entry name" value="TRAF domain-like"/>
    <property type="match status" value="2"/>
</dbReference>
<dbReference type="PANTHER" id="PTHR10131">
    <property type="entry name" value="TNF RECEPTOR ASSOCIATED FACTOR"/>
    <property type="match status" value="1"/>
</dbReference>
<evidence type="ECO:0000313" key="11">
    <source>
        <dbReference type="EMBL" id="CAH3128139.1"/>
    </source>
</evidence>
<dbReference type="InterPro" id="IPR008974">
    <property type="entry name" value="TRAF-like"/>
</dbReference>
<comment type="subcellular location">
    <subcellularLocation>
        <location evidence="1">Cytoplasm</location>
    </subcellularLocation>
</comment>
<dbReference type="Gene3D" id="3.30.40.10">
    <property type="entry name" value="Zinc/RING finger domain, C3HC4 (zinc finger)"/>
    <property type="match status" value="2"/>
</dbReference>
<reference evidence="11 12" key="1">
    <citation type="submission" date="2022-05" db="EMBL/GenBank/DDBJ databases">
        <authorList>
            <consortium name="Genoscope - CEA"/>
            <person name="William W."/>
        </authorList>
    </citation>
    <scope>NUCLEOTIDE SEQUENCE [LARGE SCALE GENOMIC DNA]</scope>
</reference>
<dbReference type="PROSITE" id="PS50145">
    <property type="entry name" value="ZF_TRAF"/>
    <property type="match status" value="1"/>
</dbReference>
<dbReference type="Pfam" id="PF21355">
    <property type="entry name" value="TRAF-mep_MATH"/>
    <property type="match status" value="1"/>
</dbReference>
<gene>
    <name evidence="11" type="ORF">PMEA_00013314</name>
</gene>
<proteinExistence type="predicted"/>
<dbReference type="SUPFAM" id="SSF57850">
    <property type="entry name" value="RING/U-box"/>
    <property type="match status" value="1"/>
</dbReference>
<keyword evidence="6 7" id="KW-0862">Zinc</keyword>
<evidence type="ECO:0000256" key="6">
    <source>
        <dbReference type="ARBA" id="ARBA00022833"/>
    </source>
</evidence>
<comment type="caution">
    <text evidence="11">The sequence shown here is derived from an EMBL/GenBank/DDBJ whole genome shotgun (WGS) entry which is preliminary data.</text>
</comment>
<dbReference type="AlphaFoldDB" id="A0AAU9WWW7"/>
<evidence type="ECO:0000256" key="3">
    <source>
        <dbReference type="ARBA" id="ARBA00022723"/>
    </source>
</evidence>
<feature type="domain" description="MATH" evidence="9">
    <location>
        <begin position="211"/>
        <end position="359"/>
    </location>
</feature>
<dbReference type="GO" id="GO:0008270">
    <property type="term" value="F:zinc ion binding"/>
    <property type="evidence" value="ECO:0007669"/>
    <property type="project" value="UniProtKB-KW"/>
</dbReference>
<feature type="coiled-coil region" evidence="8">
    <location>
        <begin position="185"/>
        <end position="212"/>
    </location>
</feature>
<evidence type="ECO:0000256" key="1">
    <source>
        <dbReference type="ARBA" id="ARBA00004496"/>
    </source>
</evidence>
<evidence type="ECO:0000256" key="8">
    <source>
        <dbReference type="SAM" id="Coils"/>
    </source>
</evidence>
<feature type="domain" description="TRAF-type" evidence="10">
    <location>
        <begin position="107"/>
        <end position="163"/>
    </location>
</feature>
<keyword evidence="5 7" id="KW-0863">Zinc-finger</keyword>
<evidence type="ECO:0000256" key="7">
    <source>
        <dbReference type="PROSITE-ProRule" id="PRU00207"/>
    </source>
</evidence>
<dbReference type="Pfam" id="PF02176">
    <property type="entry name" value="zf-TRAF"/>
    <property type="match status" value="1"/>
</dbReference>
<dbReference type="Proteomes" id="UP001159428">
    <property type="component" value="Unassembled WGS sequence"/>
</dbReference>
<protein>
    <recommendedName>
        <fullName evidence="13">TNF receptor-associated factor</fullName>
    </recommendedName>
</protein>
<dbReference type="GO" id="GO:0042981">
    <property type="term" value="P:regulation of apoptotic process"/>
    <property type="evidence" value="ECO:0007669"/>
    <property type="project" value="InterPro"/>
</dbReference>
<evidence type="ECO:0000256" key="4">
    <source>
        <dbReference type="ARBA" id="ARBA00022737"/>
    </source>
</evidence>
<feature type="zinc finger region" description="TRAF-type" evidence="7">
    <location>
        <begin position="107"/>
        <end position="163"/>
    </location>
</feature>
<dbReference type="InterPro" id="IPR049342">
    <property type="entry name" value="TRAF1-6_MATH_dom"/>
</dbReference>
<evidence type="ECO:0000256" key="5">
    <source>
        <dbReference type="ARBA" id="ARBA00022771"/>
    </source>
</evidence>
<dbReference type="GO" id="GO:0007165">
    <property type="term" value="P:signal transduction"/>
    <property type="evidence" value="ECO:0007669"/>
    <property type="project" value="InterPro"/>
</dbReference>
<dbReference type="PROSITE" id="PS50144">
    <property type="entry name" value="MATH"/>
    <property type="match status" value="1"/>
</dbReference>
<dbReference type="GO" id="GO:0043122">
    <property type="term" value="P:regulation of canonical NF-kappaB signal transduction"/>
    <property type="evidence" value="ECO:0007669"/>
    <property type="project" value="TreeGrafter"/>
</dbReference>
<name>A0AAU9WWW7_9CNID</name>
<keyword evidence="3 7" id="KW-0479">Metal-binding</keyword>
<evidence type="ECO:0000256" key="2">
    <source>
        <dbReference type="ARBA" id="ARBA00022490"/>
    </source>
</evidence>
<dbReference type="InterPro" id="IPR012227">
    <property type="entry name" value="TNF_rcpt-assoc_TRAF_met"/>
</dbReference>
<keyword evidence="4" id="KW-0677">Repeat</keyword>
<dbReference type="SMART" id="SM00061">
    <property type="entry name" value="MATH"/>
    <property type="match status" value="1"/>
</dbReference>
<keyword evidence="12" id="KW-1185">Reference proteome</keyword>
<feature type="non-terminal residue" evidence="11">
    <location>
        <position position="1"/>
    </location>
</feature>
<organism evidence="11 12">
    <name type="scientific">Pocillopora meandrina</name>
    <dbReference type="NCBI Taxonomy" id="46732"/>
    <lineage>
        <taxon>Eukaryota</taxon>
        <taxon>Metazoa</taxon>
        <taxon>Cnidaria</taxon>
        <taxon>Anthozoa</taxon>
        <taxon>Hexacorallia</taxon>
        <taxon>Scleractinia</taxon>
        <taxon>Astrocoeniina</taxon>
        <taxon>Pocilloporidae</taxon>
        <taxon>Pocillopora</taxon>
    </lineage>
</organism>
<keyword evidence="8" id="KW-0175">Coiled coil</keyword>